<evidence type="ECO:0000256" key="4">
    <source>
        <dbReference type="ARBA" id="ARBA00012579"/>
    </source>
</evidence>
<dbReference type="InterPro" id="IPR036571">
    <property type="entry name" value="MECDP_synthase_sf"/>
</dbReference>
<keyword evidence="7 8" id="KW-0456">Lyase</keyword>
<evidence type="ECO:0000256" key="5">
    <source>
        <dbReference type="ARBA" id="ARBA00022723"/>
    </source>
</evidence>
<comment type="cofactor">
    <cofactor evidence="2">
        <name>a divalent metal cation</name>
        <dbReference type="ChEBI" id="CHEBI:60240"/>
    </cofactor>
</comment>
<dbReference type="AlphaFoldDB" id="B8I5R3"/>
<evidence type="ECO:0000256" key="2">
    <source>
        <dbReference type="ARBA" id="ARBA00001968"/>
    </source>
</evidence>
<organism evidence="10 11">
    <name type="scientific">Ruminiclostridium cellulolyticum (strain ATCC 35319 / DSM 5812 / JCM 6584 / H10)</name>
    <name type="common">Clostridium cellulolyticum</name>
    <dbReference type="NCBI Taxonomy" id="394503"/>
    <lineage>
        <taxon>Bacteria</taxon>
        <taxon>Bacillati</taxon>
        <taxon>Bacillota</taxon>
        <taxon>Clostridia</taxon>
        <taxon>Eubacteriales</taxon>
        <taxon>Oscillospiraceae</taxon>
        <taxon>Ruminiclostridium</taxon>
    </lineage>
</organism>
<evidence type="ECO:0000313" key="11">
    <source>
        <dbReference type="Proteomes" id="UP000001349"/>
    </source>
</evidence>
<dbReference type="NCBIfam" id="TIGR00151">
    <property type="entry name" value="ispF"/>
    <property type="match status" value="1"/>
</dbReference>
<comment type="catalytic activity">
    <reaction evidence="1 8">
        <text>4-CDP-2-C-methyl-D-erythritol 2-phosphate = 2-C-methyl-D-erythritol 2,4-cyclic diphosphate + CMP</text>
        <dbReference type="Rhea" id="RHEA:23864"/>
        <dbReference type="ChEBI" id="CHEBI:57919"/>
        <dbReference type="ChEBI" id="CHEBI:58483"/>
        <dbReference type="ChEBI" id="CHEBI:60377"/>
        <dbReference type="EC" id="4.6.1.12"/>
    </reaction>
</comment>
<dbReference type="KEGG" id="cce:Ccel_0344"/>
<evidence type="ECO:0000256" key="8">
    <source>
        <dbReference type="RuleBase" id="RU004395"/>
    </source>
</evidence>
<dbReference type="Proteomes" id="UP000001349">
    <property type="component" value="Chromosome"/>
</dbReference>
<dbReference type="EMBL" id="CP001348">
    <property type="protein sequence ID" value="ACL74730.1"/>
    <property type="molecule type" value="Genomic_DNA"/>
</dbReference>
<dbReference type="PROSITE" id="PS01350">
    <property type="entry name" value="ISPF"/>
    <property type="match status" value="1"/>
</dbReference>
<dbReference type="UniPathway" id="UPA00056">
    <property type="reaction ID" value="UER00095"/>
</dbReference>
<dbReference type="PANTHER" id="PTHR43181:SF1">
    <property type="entry name" value="2-C-METHYL-D-ERYTHRITOL 2,4-CYCLODIPHOSPHATE SYNTHASE, CHLOROPLASTIC"/>
    <property type="match status" value="1"/>
</dbReference>
<sequence>MCLNILKEMENTMKVGIGQDSHRFDFQNNSKKFILGGVIFDDVTPLDGNSDADVVLHALTNAISGVTCVNILGKVSDEMCLERGITDSSEYLREALKYLVDVKVVHVSISIECSYPKISPKIAEMRKSISELLGIPENCVGITATTGEGLTAFGQGKGVQAFCIVTAI</sequence>
<evidence type="ECO:0000256" key="6">
    <source>
        <dbReference type="ARBA" id="ARBA00023229"/>
    </source>
</evidence>
<proteinExistence type="inferred from homology"/>
<dbReference type="GO" id="GO:0019288">
    <property type="term" value="P:isopentenyl diphosphate biosynthetic process, methylerythritol 4-phosphate pathway"/>
    <property type="evidence" value="ECO:0007669"/>
    <property type="project" value="UniProtKB-UniPathway"/>
</dbReference>
<evidence type="ECO:0000256" key="3">
    <source>
        <dbReference type="ARBA" id="ARBA00004709"/>
    </source>
</evidence>
<dbReference type="InterPro" id="IPR020555">
    <property type="entry name" value="MECDP_synthase_CS"/>
</dbReference>
<protein>
    <recommendedName>
        <fullName evidence="4 8">2-C-methyl-D-erythritol 2,4-cyclodiphosphate synthase</fullName>
        <ecNumber evidence="4 8">4.6.1.12</ecNumber>
    </recommendedName>
</protein>
<dbReference type="eggNOG" id="COG0245">
    <property type="taxonomic scope" value="Bacteria"/>
</dbReference>
<dbReference type="GO" id="GO:0046872">
    <property type="term" value="F:metal ion binding"/>
    <property type="evidence" value="ECO:0007669"/>
    <property type="project" value="UniProtKB-KW"/>
</dbReference>
<evidence type="ECO:0000256" key="1">
    <source>
        <dbReference type="ARBA" id="ARBA00000200"/>
    </source>
</evidence>
<gene>
    <name evidence="10" type="ordered locus">Ccel_0344</name>
</gene>
<reference evidence="10 11" key="1">
    <citation type="submission" date="2009-01" db="EMBL/GenBank/DDBJ databases">
        <title>Complete sequence of Clostridium cellulolyticum H10.</title>
        <authorList>
            <consortium name="US DOE Joint Genome Institute"/>
            <person name="Lucas S."/>
            <person name="Copeland A."/>
            <person name="Lapidus A."/>
            <person name="Glavina del Rio T."/>
            <person name="Dalin E."/>
            <person name="Tice H."/>
            <person name="Bruce D."/>
            <person name="Goodwin L."/>
            <person name="Pitluck S."/>
            <person name="Chertkov O."/>
            <person name="Saunders E."/>
            <person name="Brettin T."/>
            <person name="Detter J.C."/>
            <person name="Han C."/>
            <person name="Larimer F."/>
            <person name="Land M."/>
            <person name="Hauser L."/>
            <person name="Kyrpides N."/>
            <person name="Ivanova N."/>
            <person name="Zhou J."/>
            <person name="Richardson P."/>
        </authorList>
    </citation>
    <scope>NUCLEOTIDE SEQUENCE [LARGE SCALE GENOMIC DNA]</scope>
    <source>
        <strain evidence="11">ATCC 35319 / DSM 5812 / JCM 6584 / H10</strain>
    </source>
</reference>
<evidence type="ECO:0000256" key="7">
    <source>
        <dbReference type="ARBA" id="ARBA00023239"/>
    </source>
</evidence>
<dbReference type="InterPro" id="IPR003526">
    <property type="entry name" value="MECDP_synthase"/>
</dbReference>
<feature type="domain" description="2-C-methyl-D-erythritol 2,4-cyclodiphosphate synthase" evidence="9">
    <location>
        <begin position="13"/>
        <end position="166"/>
    </location>
</feature>
<dbReference type="STRING" id="394503.Ccel_0344"/>
<evidence type="ECO:0000259" key="9">
    <source>
        <dbReference type="Pfam" id="PF02542"/>
    </source>
</evidence>
<evidence type="ECO:0000313" key="10">
    <source>
        <dbReference type="EMBL" id="ACL74730.1"/>
    </source>
</evidence>
<keyword evidence="5" id="KW-0479">Metal-binding</keyword>
<dbReference type="GO" id="GO:0016114">
    <property type="term" value="P:terpenoid biosynthetic process"/>
    <property type="evidence" value="ECO:0007669"/>
    <property type="project" value="InterPro"/>
</dbReference>
<dbReference type="EC" id="4.6.1.12" evidence="4 8"/>
<keyword evidence="6 8" id="KW-0414">Isoprene biosynthesis</keyword>
<dbReference type="Gene3D" id="3.30.1330.50">
    <property type="entry name" value="2-C-methyl-D-erythritol 2,4-cyclodiphosphate synthase"/>
    <property type="match status" value="1"/>
</dbReference>
<dbReference type="GO" id="GO:0008685">
    <property type="term" value="F:2-C-methyl-D-erythritol 2,4-cyclodiphosphate synthase activity"/>
    <property type="evidence" value="ECO:0007669"/>
    <property type="project" value="UniProtKB-EC"/>
</dbReference>
<comment type="pathway">
    <text evidence="3">Isoprenoid biosynthesis; isopentenyl diphosphate biosynthesis via DXP pathway; isopentenyl diphosphate from 1-deoxy-D-xylulose 5-phosphate: step 4/6.</text>
</comment>
<keyword evidence="11" id="KW-1185">Reference proteome</keyword>
<dbReference type="HOGENOM" id="CLU_084630_2_0_9"/>
<accession>B8I5R3</accession>
<dbReference type="PANTHER" id="PTHR43181">
    <property type="entry name" value="2-C-METHYL-D-ERYTHRITOL 2,4-CYCLODIPHOSPHATE SYNTHASE, CHLOROPLASTIC"/>
    <property type="match status" value="1"/>
</dbReference>
<dbReference type="OrthoDB" id="9804336at2"/>
<comment type="similarity">
    <text evidence="8">Belongs to the IspF family.</text>
</comment>
<dbReference type="SUPFAM" id="SSF69765">
    <property type="entry name" value="IpsF-like"/>
    <property type="match status" value="1"/>
</dbReference>
<dbReference type="Pfam" id="PF02542">
    <property type="entry name" value="YgbB"/>
    <property type="match status" value="1"/>
</dbReference>
<name>B8I5R3_RUMCH</name>
<dbReference type="CDD" id="cd00554">
    <property type="entry name" value="MECDP_synthase"/>
    <property type="match status" value="1"/>
</dbReference>